<dbReference type="Proteomes" id="UP001153712">
    <property type="component" value="Chromosome 3"/>
</dbReference>
<accession>A0A9N9XMP2</accession>
<feature type="signal peptide" evidence="1">
    <location>
        <begin position="1"/>
        <end position="19"/>
    </location>
</feature>
<proteinExistence type="predicted"/>
<gene>
    <name evidence="2" type="ORF">PHYEVI_LOCUS6395</name>
</gene>
<sequence>MFFPKLFLFSACIFHLNYCFEEQPNLFLTAAKSVPRIGRSNKDTTDFEKFFLKASKSVPRIGRRNDFIFFHSINSNFQNRYDEIEKTYMQPKNFKFPSWTEIADRYEHDPELFSNPQILYEMEKMLGDDPNAYEWNEVRTKRG</sequence>
<keyword evidence="1" id="KW-0732">Signal</keyword>
<organism evidence="2 3">
    <name type="scientific">Phyllotreta striolata</name>
    <name type="common">Striped flea beetle</name>
    <name type="synonym">Crioceris striolata</name>
    <dbReference type="NCBI Taxonomy" id="444603"/>
    <lineage>
        <taxon>Eukaryota</taxon>
        <taxon>Metazoa</taxon>
        <taxon>Ecdysozoa</taxon>
        <taxon>Arthropoda</taxon>
        <taxon>Hexapoda</taxon>
        <taxon>Insecta</taxon>
        <taxon>Pterygota</taxon>
        <taxon>Neoptera</taxon>
        <taxon>Endopterygota</taxon>
        <taxon>Coleoptera</taxon>
        <taxon>Polyphaga</taxon>
        <taxon>Cucujiformia</taxon>
        <taxon>Chrysomeloidea</taxon>
        <taxon>Chrysomelidae</taxon>
        <taxon>Galerucinae</taxon>
        <taxon>Alticini</taxon>
        <taxon>Phyllotreta</taxon>
    </lineage>
</organism>
<dbReference type="AlphaFoldDB" id="A0A9N9XMP2"/>
<reference evidence="2" key="1">
    <citation type="submission" date="2022-01" db="EMBL/GenBank/DDBJ databases">
        <authorList>
            <person name="King R."/>
        </authorList>
    </citation>
    <scope>NUCLEOTIDE SEQUENCE</scope>
</reference>
<evidence type="ECO:0000256" key="1">
    <source>
        <dbReference type="SAM" id="SignalP"/>
    </source>
</evidence>
<dbReference type="EMBL" id="OU900096">
    <property type="protein sequence ID" value="CAG9860036.1"/>
    <property type="molecule type" value="Genomic_DNA"/>
</dbReference>
<dbReference type="OrthoDB" id="6339926at2759"/>
<name>A0A9N9XMP2_PHYSR</name>
<keyword evidence="3" id="KW-1185">Reference proteome</keyword>
<feature type="chain" id="PRO_5040163035" evidence="1">
    <location>
        <begin position="20"/>
        <end position="143"/>
    </location>
</feature>
<evidence type="ECO:0000313" key="2">
    <source>
        <dbReference type="EMBL" id="CAG9860036.1"/>
    </source>
</evidence>
<evidence type="ECO:0000313" key="3">
    <source>
        <dbReference type="Proteomes" id="UP001153712"/>
    </source>
</evidence>
<protein>
    <submittedName>
        <fullName evidence="2">Uncharacterized protein</fullName>
    </submittedName>
</protein>